<gene>
    <name evidence="2" type="ORF">TWF102_003878</name>
</gene>
<reference evidence="2 3" key="1">
    <citation type="submission" date="2019-06" db="EMBL/GenBank/DDBJ databases">
        <authorList>
            <person name="Palmer J.M."/>
        </authorList>
    </citation>
    <scope>NUCLEOTIDE SEQUENCE [LARGE SCALE GENOMIC DNA]</scope>
    <source>
        <strain evidence="2 3">TWF102</strain>
    </source>
</reference>
<evidence type="ECO:0000256" key="1">
    <source>
        <dbReference type="SAM" id="MobiDB-lite"/>
    </source>
</evidence>
<dbReference type="AlphaFoldDB" id="A0A7C8J8Y8"/>
<sequence length="113" mass="12364">MGASKAGRPKRKGIEWEKLTKEEGPEVSGRSNGFVPNMVVVAEGVKKAKKPKLDVLKRAKSSSQVFMRREKKTGKCVVVTLLPGQCNRRQHSVSILPPLASVVAWLLGSLELN</sequence>
<feature type="region of interest" description="Disordered" evidence="1">
    <location>
        <begin position="1"/>
        <end position="30"/>
    </location>
</feature>
<evidence type="ECO:0000313" key="3">
    <source>
        <dbReference type="Proteomes" id="UP000475325"/>
    </source>
</evidence>
<proteinExistence type="predicted"/>
<accession>A0A7C8J8Y8</accession>
<feature type="compositionally biased region" description="Basic and acidic residues" evidence="1">
    <location>
        <begin position="12"/>
        <end position="24"/>
    </location>
</feature>
<evidence type="ECO:0000313" key="2">
    <source>
        <dbReference type="EMBL" id="KAF3103056.1"/>
    </source>
</evidence>
<dbReference type="Proteomes" id="UP000475325">
    <property type="component" value="Unassembled WGS sequence"/>
</dbReference>
<comment type="caution">
    <text evidence="2">The sequence shown here is derived from an EMBL/GenBank/DDBJ whole genome shotgun (WGS) entry which is preliminary data.</text>
</comment>
<organism evidence="2 3">
    <name type="scientific">Orbilia oligospora</name>
    <name type="common">Nematode-trapping fungus</name>
    <name type="synonym">Arthrobotrys oligospora</name>
    <dbReference type="NCBI Taxonomy" id="2813651"/>
    <lineage>
        <taxon>Eukaryota</taxon>
        <taxon>Fungi</taxon>
        <taxon>Dikarya</taxon>
        <taxon>Ascomycota</taxon>
        <taxon>Pezizomycotina</taxon>
        <taxon>Orbiliomycetes</taxon>
        <taxon>Orbiliales</taxon>
        <taxon>Orbiliaceae</taxon>
        <taxon>Orbilia</taxon>
    </lineage>
</organism>
<dbReference type="EMBL" id="WIQW01000019">
    <property type="protein sequence ID" value="KAF3103056.1"/>
    <property type="molecule type" value="Genomic_DNA"/>
</dbReference>
<protein>
    <submittedName>
        <fullName evidence="2">Uncharacterized protein</fullName>
    </submittedName>
</protein>
<name>A0A7C8J8Y8_ORBOL</name>